<dbReference type="PANTHER" id="PTHR33112:SF10">
    <property type="entry name" value="TOL"/>
    <property type="match status" value="1"/>
</dbReference>
<dbReference type="EMBL" id="LCTW02000175">
    <property type="protein sequence ID" value="KXX77150.1"/>
    <property type="molecule type" value="Genomic_DNA"/>
</dbReference>
<evidence type="ECO:0000313" key="2">
    <source>
        <dbReference type="EMBL" id="KXX77150.1"/>
    </source>
</evidence>
<organism evidence="2 3">
    <name type="scientific">Madurella mycetomatis</name>
    <dbReference type="NCBI Taxonomy" id="100816"/>
    <lineage>
        <taxon>Eukaryota</taxon>
        <taxon>Fungi</taxon>
        <taxon>Dikarya</taxon>
        <taxon>Ascomycota</taxon>
        <taxon>Pezizomycotina</taxon>
        <taxon>Sordariomycetes</taxon>
        <taxon>Sordariomycetidae</taxon>
        <taxon>Sordariales</taxon>
        <taxon>Sordariales incertae sedis</taxon>
        <taxon>Madurella</taxon>
    </lineage>
</organism>
<dbReference type="STRING" id="100816.A0A175W1Q0"/>
<dbReference type="VEuPathDB" id="FungiDB:MMYC01_207560"/>
<accession>A0A175W1Q0</accession>
<protein>
    <recommendedName>
        <fullName evidence="1">Heterokaryon incompatibility domain-containing protein</fullName>
    </recommendedName>
</protein>
<name>A0A175W1Q0_9PEZI</name>
<evidence type="ECO:0000313" key="3">
    <source>
        <dbReference type="Proteomes" id="UP000078237"/>
    </source>
</evidence>
<feature type="domain" description="Heterokaryon incompatibility" evidence="1">
    <location>
        <begin position="20"/>
        <end position="148"/>
    </location>
</feature>
<dbReference type="AlphaFoldDB" id="A0A175W1Q0"/>
<dbReference type="Pfam" id="PF06985">
    <property type="entry name" value="HET"/>
    <property type="match status" value="1"/>
</dbReference>
<evidence type="ECO:0000259" key="1">
    <source>
        <dbReference type="Pfam" id="PF06985"/>
    </source>
</evidence>
<reference evidence="2 3" key="1">
    <citation type="journal article" date="2016" name="Genome Announc.">
        <title>Genome Sequence of Madurella mycetomatis mm55, Isolated from a Human Mycetoma Case in Sudan.</title>
        <authorList>
            <person name="Smit S."/>
            <person name="Derks M.F."/>
            <person name="Bervoets S."/>
            <person name="Fahal A."/>
            <person name="van Leeuwen W."/>
            <person name="van Belkum A."/>
            <person name="van de Sande W.W."/>
        </authorList>
    </citation>
    <scope>NUCLEOTIDE SEQUENCE [LARGE SCALE GENOMIC DNA]</scope>
    <source>
        <strain evidence="3">mm55</strain>
    </source>
</reference>
<proteinExistence type="predicted"/>
<dbReference type="InterPro" id="IPR010730">
    <property type="entry name" value="HET"/>
</dbReference>
<comment type="caution">
    <text evidence="2">The sequence shown here is derived from an EMBL/GenBank/DDBJ whole genome shotgun (WGS) entry which is preliminary data.</text>
</comment>
<dbReference type="Proteomes" id="UP000078237">
    <property type="component" value="Unassembled WGS sequence"/>
</dbReference>
<sequence>MEYALLTRRNLRRLFSLFPESNLPQTFQDVIAAAKKLGVSYIWIDALCIIQGTQGVVDPDWFTEGRKMADIYSGSYCNIAATTTTNPLNSIFSQRIQDRWFAGGCCLVRAKHSRLPRYRRTCVVTRADIWERETVGLPLFRRPWILQERFLAPRTLHFGRTQALWECGHLVAFEAFPGGFPELGRRGTGKSSSDRDQDLSQRWKHQKLALMSRWSSGRTDFDLANVWKLCVEELSRCDKLSSEADKLPAISGIAKVLKQGLKCHYLAGLWETNLVKQLLWVSAHPEGAVRPASYRAPSWSWASMDGFINYPDFWEDFDVLETVQVLDWHIETEDGDEEFQVLKGTYLELEGPLCLVKALGSWPEGETRFSCDADICGVGVYFSAQLDTAGEWVGISVFLLELCPGKGLLLRPNERRIEAGYLRQDVGS</sequence>
<gene>
    <name evidence="2" type="ORF">MMYC01_207560</name>
</gene>
<dbReference type="PANTHER" id="PTHR33112">
    <property type="entry name" value="DOMAIN PROTEIN, PUTATIVE-RELATED"/>
    <property type="match status" value="1"/>
</dbReference>
<keyword evidence="3" id="KW-1185">Reference proteome</keyword>
<dbReference type="OrthoDB" id="4583699at2759"/>